<dbReference type="EMBL" id="CP147846">
    <property type="protein sequence ID" value="WXG68401.1"/>
    <property type="molecule type" value="Genomic_DNA"/>
</dbReference>
<dbReference type="PANTHER" id="PTHR47504:SF5">
    <property type="entry name" value="RIGHT ORIGIN-BINDING PROTEIN"/>
    <property type="match status" value="1"/>
</dbReference>
<organism evidence="5 6">
    <name type="scientific">Rhodococcus sovatensis</name>
    <dbReference type="NCBI Taxonomy" id="1805840"/>
    <lineage>
        <taxon>Bacteria</taxon>
        <taxon>Bacillati</taxon>
        <taxon>Actinomycetota</taxon>
        <taxon>Actinomycetes</taxon>
        <taxon>Mycobacteriales</taxon>
        <taxon>Nocardiaceae</taxon>
        <taxon>Rhodococcus</taxon>
    </lineage>
</organism>
<dbReference type="PROSITE" id="PS01124">
    <property type="entry name" value="HTH_ARAC_FAMILY_2"/>
    <property type="match status" value="1"/>
</dbReference>
<dbReference type="SUPFAM" id="SSF55136">
    <property type="entry name" value="Probable bacterial effector-binding domain"/>
    <property type="match status" value="1"/>
</dbReference>
<dbReference type="Pfam" id="PF12833">
    <property type="entry name" value="HTH_18"/>
    <property type="match status" value="1"/>
</dbReference>
<evidence type="ECO:0000259" key="4">
    <source>
        <dbReference type="PROSITE" id="PS01124"/>
    </source>
</evidence>
<dbReference type="InterPro" id="IPR010499">
    <property type="entry name" value="AraC_E-bd"/>
</dbReference>
<gene>
    <name evidence="5" type="ORF">WDS16_24955</name>
</gene>
<dbReference type="PROSITE" id="PS00041">
    <property type="entry name" value="HTH_ARAC_FAMILY_1"/>
    <property type="match status" value="1"/>
</dbReference>
<dbReference type="InterPro" id="IPR018060">
    <property type="entry name" value="HTH_AraC"/>
</dbReference>
<dbReference type="PANTHER" id="PTHR47504">
    <property type="entry name" value="RIGHT ORIGIN-BINDING PROTEIN"/>
    <property type="match status" value="1"/>
</dbReference>
<evidence type="ECO:0000313" key="5">
    <source>
        <dbReference type="EMBL" id="WXG68401.1"/>
    </source>
</evidence>
<evidence type="ECO:0000256" key="3">
    <source>
        <dbReference type="ARBA" id="ARBA00023163"/>
    </source>
</evidence>
<dbReference type="SUPFAM" id="SSF46689">
    <property type="entry name" value="Homeodomain-like"/>
    <property type="match status" value="2"/>
</dbReference>
<protein>
    <submittedName>
        <fullName evidence="5">Helix-turn-helix domain-containing protein</fullName>
    </submittedName>
</protein>
<evidence type="ECO:0000313" key="6">
    <source>
        <dbReference type="Proteomes" id="UP001432000"/>
    </source>
</evidence>
<dbReference type="Gene3D" id="3.20.80.10">
    <property type="entry name" value="Regulatory factor, effector binding domain"/>
    <property type="match status" value="1"/>
</dbReference>
<evidence type="ECO:0000256" key="1">
    <source>
        <dbReference type="ARBA" id="ARBA00023015"/>
    </source>
</evidence>
<keyword evidence="1" id="KW-0805">Transcription regulation</keyword>
<proteinExistence type="predicted"/>
<sequence length="288" mass="32442">MLERWNAALDYIEDNLDGEIDPTTLARITLSSEYHFRRVFSALAGIPLSQYVRSRRMTLATAEILDGTGILEVAAKYGYSSGDAFSRAFRQMNGMTPSQARRPGAVLRSQQAVSFQLTIGGRRTMRYRIVDLPEFSIVGRKTRIPLKYQGENLAMTEFHRSLPAGTGTQLRMLADIPDLPEILFVSTGFESEREDGSLFDYYFAVAASHAHDDWDNLAVPASKWVVFEATSQENLTDALQRLWADAFSEWFPSNPYQVVPGPELLTITEKSEDWSSGKGELWIPVERN</sequence>
<dbReference type="InterPro" id="IPR050959">
    <property type="entry name" value="MarA-like"/>
</dbReference>
<dbReference type="RefSeq" id="WP_338888587.1">
    <property type="nucleotide sequence ID" value="NZ_CP147846.1"/>
</dbReference>
<dbReference type="Gene3D" id="1.10.10.60">
    <property type="entry name" value="Homeodomain-like"/>
    <property type="match status" value="2"/>
</dbReference>
<dbReference type="Proteomes" id="UP001432000">
    <property type="component" value="Chromosome"/>
</dbReference>
<dbReference type="InterPro" id="IPR020449">
    <property type="entry name" value="Tscrpt_reg_AraC-type_HTH"/>
</dbReference>
<dbReference type="SMART" id="SM00342">
    <property type="entry name" value="HTH_ARAC"/>
    <property type="match status" value="1"/>
</dbReference>
<evidence type="ECO:0000256" key="2">
    <source>
        <dbReference type="ARBA" id="ARBA00023125"/>
    </source>
</evidence>
<dbReference type="PRINTS" id="PR00032">
    <property type="entry name" value="HTHARAC"/>
</dbReference>
<reference evidence="5 6" key="1">
    <citation type="submission" date="2024-03" db="EMBL/GenBank/DDBJ databases">
        <title>Natural products discovery in diverse microorganisms through a two-stage MS feature dereplication strategy.</title>
        <authorList>
            <person name="Zhang R."/>
        </authorList>
    </citation>
    <scope>NUCLEOTIDE SEQUENCE [LARGE SCALE GENOMIC DNA]</scope>
    <source>
        <strain evidence="5 6">18930</strain>
    </source>
</reference>
<keyword evidence="3" id="KW-0804">Transcription</keyword>
<dbReference type="InterPro" id="IPR029441">
    <property type="entry name" value="Cass2"/>
</dbReference>
<feature type="domain" description="HTH araC/xylS-type" evidence="4">
    <location>
        <begin position="6"/>
        <end position="103"/>
    </location>
</feature>
<dbReference type="SMART" id="SM00871">
    <property type="entry name" value="AraC_E_bind"/>
    <property type="match status" value="1"/>
</dbReference>
<dbReference type="InterPro" id="IPR011256">
    <property type="entry name" value="Reg_factor_effector_dom_sf"/>
</dbReference>
<dbReference type="Pfam" id="PF14526">
    <property type="entry name" value="Cass2"/>
    <property type="match status" value="1"/>
</dbReference>
<dbReference type="InterPro" id="IPR009057">
    <property type="entry name" value="Homeodomain-like_sf"/>
</dbReference>
<keyword evidence="6" id="KW-1185">Reference proteome</keyword>
<dbReference type="InterPro" id="IPR018062">
    <property type="entry name" value="HTH_AraC-typ_CS"/>
</dbReference>
<accession>A0ABZ2PGZ9</accession>
<keyword evidence="2" id="KW-0238">DNA-binding</keyword>
<name>A0ABZ2PGZ9_9NOCA</name>